<reference evidence="15 16" key="1">
    <citation type="submission" date="2011-03" db="EMBL/GenBank/DDBJ databases">
        <title>The complete genome of Archaeoglobus veneficus SNP6.</title>
        <authorList>
            <consortium name="US DOE Joint Genome Institute (JGI-PGF)"/>
            <person name="Lucas S."/>
            <person name="Copeland A."/>
            <person name="Lapidus A."/>
            <person name="Bruce D."/>
            <person name="Goodwin L."/>
            <person name="Pitluck S."/>
            <person name="Kyrpides N."/>
            <person name="Mavromatis K."/>
            <person name="Pagani I."/>
            <person name="Ivanova N."/>
            <person name="Mikhailova N."/>
            <person name="Lu M."/>
            <person name="Detter J.C."/>
            <person name="Tapia R."/>
            <person name="Han C."/>
            <person name="Land M."/>
            <person name="Hauser L."/>
            <person name="Markowitz V."/>
            <person name="Cheng J.-F."/>
            <person name="Hugenholtz P."/>
            <person name="Woyke T."/>
            <person name="Wu D."/>
            <person name="Spring S."/>
            <person name="Brambilla E."/>
            <person name="Klenk H.-P."/>
            <person name="Eisen J.A."/>
        </authorList>
    </citation>
    <scope>NUCLEOTIDE SEQUENCE [LARGE SCALE GENOMIC DNA]</scope>
    <source>
        <strain evidence="16">SNP6</strain>
    </source>
</reference>
<keyword evidence="4 13" id="KW-0227">DNA damage</keyword>
<dbReference type="PIRSF" id="PIRSF001435">
    <property type="entry name" value="Nth"/>
    <property type="match status" value="1"/>
</dbReference>
<dbReference type="PROSITE" id="PS01155">
    <property type="entry name" value="ENDONUCLEASE_III_2"/>
    <property type="match status" value="1"/>
</dbReference>
<dbReference type="GeneID" id="10394740"/>
<keyword evidence="3 13" id="KW-0479">Metal-binding</keyword>
<keyword evidence="16" id="KW-1185">Reference proteome</keyword>
<evidence type="ECO:0000256" key="8">
    <source>
        <dbReference type="ARBA" id="ARBA00023125"/>
    </source>
</evidence>
<keyword evidence="9 13" id="KW-0234">DNA repair</keyword>
<evidence type="ECO:0000256" key="11">
    <source>
        <dbReference type="ARBA" id="ARBA00023295"/>
    </source>
</evidence>
<dbReference type="CDD" id="cd00056">
    <property type="entry name" value="ENDO3c"/>
    <property type="match status" value="1"/>
</dbReference>
<evidence type="ECO:0000256" key="3">
    <source>
        <dbReference type="ARBA" id="ARBA00022723"/>
    </source>
</evidence>
<dbReference type="GO" id="GO:0141016">
    <property type="term" value="F:G/T mismatch-specific thymine-DNA glycosylase activity"/>
    <property type="evidence" value="ECO:0007669"/>
    <property type="project" value="UniProtKB-EC"/>
</dbReference>
<evidence type="ECO:0000256" key="6">
    <source>
        <dbReference type="ARBA" id="ARBA00023004"/>
    </source>
</evidence>
<dbReference type="InterPro" id="IPR003651">
    <property type="entry name" value="Endonuclease3_FeS-loop_motif"/>
</dbReference>
<dbReference type="RefSeq" id="WP_013684271.1">
    <property type="nucleotide sequence ID" value="NC_015320.1"/>
</dbReference>
<dbReference type="Pfam" id="PF00730">
    <property type="entry name" value="HhH-GPD"/>
    <property type="match status" value="1"/>
</dbReference>
<keyword evidence="8 13" id="KW-0238">DNA-binding</keyword>
<dbReference type="GO" id="GO:0046872">
    <property type="term" value="F:metal ion binding"/>
    <property type="evidence" value="ECO:0007669"/>
    <property type="project" value="UniProtKB-KW"/>
</dbReference>
<dbReference type="eggNOG" id="arCOG00459">
    <property type="taxonomic scope" value="Archaea"/>
</dbReference>
<evidence type="ECO:0000313" key="15">
    <source>
        <dbReference type="EMBL" id="AEA47615.1"/>
    </source>
</evidence>
<comment type="similarity">
    <text evidence="1 13">Belongs to the Nth/MutY family.</text>
</comment>
<dbReference type="KEGG" id="ave:Arcve_1615"/>
<dbReference type="PROSITE" id="PS00764">
    <property type="entry name" value="ENDONUCLEASE_III_1"/>
    <property type="match status" value="1"/>
</dbReference>
<accession>F2KQ12</accession>
<evidence type="ECO:0000256" key="5">
    <source>
        <dbReference type="ARBA" id="ARBA00022801"/>
    </source>
</evidence>
<evidence type="ECO:0000256" key="7">
    <source>
        <dbReference type="ARBA" id="ARBA00023014"/>
    </source>
</evidence>
<dbReference type="GO" id="GO:0051539">
    <property type="term" value="F:4 iron, 4 sulfur cluster binding"/>
    <property type="evidence" value="ECO:0007669"/>
    <property type="project" value="UniProtKB-UniRule"/>
</dbReference>
<comment type="cofactor">
    <cofactor evidence="13">
        <name>[4Fe-4S] cluster</name>
        <dbReference type="ChEBI" id="CHEBI:49883"/>
    </cofactor>
    <text evidence="13">Binds 1 [4Fe-4S] cluster.</text>
</comment>
<evidence type="ECO:0000259" key="14">
    <source>
        <dbReference type="SMART" id="SM00478"/>
    </source>
</evidence>
<dbReference type="InterPro" id="IPR023170">
    <property type="entry name" value="HhH_base_excis_C"/>
</dbReference>
<proteinExistence type="inferred from homology"/>
<dbReference type="PANTHER" id="PTHR43286">
    <property type="entry name" value="ENDONUCLEASE III-LIKE PROTEIN 1"/>
    <property type="match status" value="1"/>
</dbReference>
<dbReference type="PANTHER" id="PTHR43286:SF1">
    <property type="entry name" value="ENDONUCLEASE III-LIKE PROTEIN 1"/>
    <property type="match status" value="1"/>
</dbReference>
<dbReference type="GO" id="GO:0006285">
    <property type="term" value="P:base-excision repair, AP site formation"/>
    <property type="evidence" value="ECO:0007669"/>
    <property type="project" value="TreeGrafter"/>
</dbReference>
<feature type="binding site" evidence="13">
    <location>
        <position position="194"/>
    </location>
    <ligand>
        <name>[4Fe-4S] cluster</name>
        <dbReference type="ChEBI" id="CHEBI:49883"/>
    </ligand>
</feature>
<sequence length="211" mass="23956">MDWQKFISTMESEAKKRSAPVFTLKDFLKTPFQHLVFAVLSSRTRDEQTAKVAKKLFERVKKPEDLATMPVEEIERLIRGVGFYRVKARKLKELAKVLVEMGSVPDTYDELVKLPGVGRKTANVVLASAFGKAAIGVDTHVHRVSNRMGLVRTKKPEETENELKKIIPRELWTRVNRAMVGFGQTVCRPLKPLCDECPFTDWCPKNGVKKG</sequence>
<dbReference type="EMBL" id="CP002588">
    <property type="protein sequence ID" value="AEA47615.1"/>
    <property type="molecule type" value="Genomic_DNA"/>
</dbReference>
<evidence type="ECO:0000256" key="9">
    <source>
        <dbReference type="ARBA" id="ARBA00023204"/>
    </source>
</evidence>
<dbReference type="STRING" id="693661.Arcve_1615"/>
<dbReference type="InterPro" id="IPR005759">
    <property type="entry name" value="Nth"/>
</dbReference>
<keyword evidence="2 13" id="KW-0004">4Fe-4S</keyword>
<evidence type="ECO:0000313" key="16">
    <source>
        <dbReference type="Proteomes" id="UP000008136"/>
    </source>
</evidence>
<keyword evidence="10 13" id="KW-0456">Lyase</keyword>
<comment type="catalytic activity">
    <reaction evidence="12">
        <text>Hydrolyzes mismatched double-stranded DNA and polynucleotides, releasing free thymine.</text>
        <dbReference type="EC" id="3.2.2.29"/>
    </reaction>
</comment>
<dbReference type="InterPro" id="IPR000445">
    <property type="entry name" value="HhH_motif"/>
</dbReference>
<dbReference type="FunFam" id="1.10.1670.10:FF:000001">
    <property type="entry name" value="Endonuclease III"/>
    <property type="match status" value="1"/>
</dbReference>
<dbReference type="Pfam" id="PF10576">
    <property type="entry name" value="EndIII_4Fe-2S"/>
    <property type="match status" value="1"/>
</dbReference>
<dbReference type="HAMAP" id="MF_00942">
    <property type="entry name" value="Nth"/>
    <property type="match status" value="1"/>
</dbReference>
<keyword evidence="5 13" id="KW-0378">Hydrolase</keyword>
<dbReference type="Pfam" id="PF00633">
    <property type="entry name" value="HHH"/>
    <property type="match status" value="1"/>
</dbReference>
<gene>
    <name evidence="13" type="primary">nth</name>
    <name evidence="15" type="ordered locus">Arcve_1615</name>
</gene>
<organism evidence="15 16">
    <name type="scientific">Archaeoglobus veneficus (strain DSM 11195 / SNP6)</name>
    <dbReference type="NCBI Taxonomy" id="693661"/>
    <lineage>
        <taxon>Archaea</taxon>
        <taxon>Methanobacteriati</taxon>
        <taxon>Methanobacteriota</taxon>
        <taxon>Archaeoglobi</taxon>
        <taxon>Archaeoglobales</taxon>
        <taxon>Archaeoglobaceae</taxon>
        <taxon>Archaeoglobus</taxon>
    </lineage>
</organism>
<protein>
    <recommendedName>
        <fullName evidence="13">Endonuclease III</fullName>
        <ecNumber evidence="13">4.2.99.18</ecNumber>
    </recommendedName>
    <alternativeName>
        <fullName evidence="13">DNA-(apurinic or apyrimidinic site) lyase</fullName>
    </alternativeName>
</protein>
<dbReference type="Proteomes" id="UP000008136">
    <property type="component" value="Chromosome"/>
</dbReference>
<dbReference type="GO" id="GO:0000703">
    <property type="term" value="F:oxidized pyrimidine nucleobase lesion DNA N-glycosylase activity"/>
    <property type="evidence" value="ECO:0007669"/>
    <property type="project" value="TreeGrafter"/>
</dbReference>
<feature type="binding site" evidence="13">
    <location>
        <position position="203"/>
    </location>
    <ligand>
        <name>[4Fe-4S] cluster</name>
        <dbReference type="ChEBI" id="CHEBI:49883"/>
    </ligand>
</feature>
<dbReference type="AlphaFoldDB" id="F2KQ12"/>
<keyword evidence="11 13" id="KW-0326">Glycosidase</keyword>
<keyword evidence="7 13" id="KW-0411">Iron-sulfur</keyword>
<evidence type="ECO:0000256" key="10">
    <source>
        <dbReference type="ARBA" id="ARBA00023239"/>
    </source>
</evidence>
<dbReference type="HOGENOM" id="CLU_012862_3_3_2"/>
<dbReference type="EC" id="4.2.99.18" evidence="13"/>
<dbReference type="GO" id="GO:0006289">
    <property type="term" value="P:nucleotide-excision repair"/>
    <property type="evidence" value="ECO:0007669"/>
    <property type="project" value="TreeGrafter"/>
</dbReference>
<dbReference type="Gene3D" id="1.10.1670.10">
    <property type="entry name" value="Helix-hairpin-Helix base-excision DNA repair enzymes (C-terminal)"/>
    <property type="match status" value="1"/>
</dbReference>
<dbReference type="InterPro" id="IPR003265">
    <property type="entry name" value="HhH-GPD_domain"/>
</dbReference>
<comment type="catalytic activity">
    <reaction evidence="13">
        <text>2'-deoxyribonucleotide-(2'-deoxyribose 5'-phosphate)-2'-deoxyribonucleotide-DNA = a 3'-end 2'-deoxyribonucleotide-(2,3-dehydro-2,3-deoxyribose 5'-phosphate)-DNA + a 5'-end 5'-phospho-2'-deoxyribonucleoside-DNA + H(+)</text>
        <dbReference type="Rhea" id="RHEA:66592"/>
        <dbReference type="Rhea" id="RHEA-COMP:13180"/>
        <dbReference type="Rhea" id="RHEA-COMP:16897"/>
        <dbReference type="Rhea" id="RHEA-COMP:17067"/>
        <dbReference type="ChEBI" id="CHEBI:15378"/>
        <dbReference type="ChEBI" id="CHEBI:136412"/>
        <dbReference type="ChEBI" id="CHEBI:157695"/>
        <dbReference type="ChEBI" id="CHEBI:167181"/>
        <dbReference type="EC" id="4.2.99.18"/>
    </reaction>
</comment>
<evidence type="ECO:0000256" key="2">
    <source>
        <dbReference type="ARBA" id="ARBA00022485"/>
    </source>
</evidence>
<feature type="binding site" evidence="13">
    <location>
        <position position="187"/>
    </location>
    <ligand>
        <name>[4Fe-4S] cluster</name>
        <dbReference type="ChEBI" id="CHEBI:49883"/>
    </ligand>
</feature>
<feature type="domain" description="HhH-GPD" evidence="14">
    <location>
        <begin position="40"/>
        <end position="185"/>
    </location>
</feature>
<evidence type="ECO:0000256" key="1">
    <source>
        <dbReference type="ARBA" id="ARBA00008343"/>
    </source>
</evidence>
<comment type="function">
    <text evidence="13">DNA repair enzyme that has both DNA N-glycosylase activity and AP-lyase activity. The DNA N-glycosylase activity releases various damaged pyrimidines from DNA by cleaving the N-glycosidic bond, leaving an AP (apurinic/apyrimidinic) site. The AP-lyase activity cleaves the phosphodiester bond 3' to the AP site by a beta-elimination, leaving a 3'-terminal unsaturated sugar and a product with a terminal 5'-phosphate.</text>
</comment>
<dbReference type="Gene3D" id="1.10.340.30">
    <property type="entry name" value="Hypothetical protein, domain 2"/>
    <property type="match status" value="1"/>
</dbReference>
<name>F2KQ12_ARCVS</name>
<dbReference type="FunFam" id="1.10.340.30:FF:000001">
    <property type="entry name" value="Endonuclease III"/>
    <property type="match status" value="1"/>
</dbReference>
<keyword evidence="6 13" id="KW-0408">Iron</keyword>
<dbReference type="InterPro" id="IPR004035">
    <property type="entry name" value="Endouclease-III_FeS-bd_BS"/>
</dbReference>
<dbReference type="InterPro" id="IPR011257">
    <property type="entry name" value="DNA_glycosylase"/>
</dbReference>
<feature type="binding site" evidence="13">
    <location>
        <position position="197"/>
    </location>
    <ligand>
        <name>[4Fe-4S] cluster</name>
        <dbReference type="ChEBI" id="CHEBI:49883"/>
    </ligand>
</feature>
<dbReference type="InterPro" id="IPR004036">
    <property type="entry name" value="Endonuclease-III-like_CS2"/>
</dbReference>
<dbReference type="SMART" id="SM00525">
    <property type="entry name" value="FES"/>
    <property type="match status" value="1"/>
</dbReference>
<dbReference type="GO" id="GO:0003677">
    <property type="term" value="F:DNA binding"/>
    <property type="evidence" value="ECO:0007669"/>
    <property type="project" value="UniProtKB-UniRule"/>
</dbReference>
<evidence type="ECO:0000256" key="4">
    <source>
        <dbReference type="ARBA" id="ARBA00022763"/>
    </source>
</evidence>
<dbReference type="SMART" id="SM00478">
    <property type="entry name" value="ENDO3c"/>
    <property type="match status" value="1"/>
</dbReference>
<dbReference type="GO" id="GO:0140078">
    <property type="term" value="F:class I DNA-(apurinic or apyrimidinic site) endonuclease activity"/>
    <property type="evidence" value="ECO:0007669"/>
    <property type="project" value="UniProtKB-EC"/>
</dbReference>
<evidence type="ECO:0000256" key="12">
    <source>
        <dbReference type="ARBA" id="ARBA00052915"/>
    </source>
</evidence>
<dbReference type="SUPFAM" id="SSF48150">
    <property type="entry name" value="DNA-glycosylase"/>
    <property type="match status" value="1"/>
</dbReference>
<evidence type="ECO:0000256" key="13">
    <source>
        <dbReference type="HAMAP-Rule" id="MF_00942"/>
    </source>
</evidence>